<feature type="transmembrane region" description="Helical" evidence="1">
    <location>
        <begin position="95"/>
        <end position="115"/>
    </location>
</feature>
<gene>
    <name evidence="2" type="ORF">KCQ71_04275</name>
</gene>
<feature type="transmembrane region" description="Helical" evidence="1">
    <location>
        <begin position="16"/>
        <end position="35"/>
    </location>
</feature>
<reference evidence="2 3" key="1">
    <citation type="submission" date="2021-04" db="EMBL/GenBank/DDBJ databases">
        <title>Ruania sp. nov., isolated from sandy soil of mangrove forest.</title>
        <authorList>
            <person name="Ge X."/>
            <person name="Huang R."/>
            <person name="Liu W."/>
        </authorList>
    </citation>
    <scope>NUCLEOTIDE SEQUENCE [LARGE SCALE GENOMIC DNA]</scope>
    <source>
        <strain evidence="2 3">N2-46</strain>
    </source>
</reference>
<sequence length="260" mass="26714">MINQLRADLFTQRHSTGFIVCLLAACGAAAAYLYLQHQLALGGLNAAAANGVQGLSDVMVINLLGSLLIGLIVSRPFETKSVHDALLASSRGSFVASKTVVAALAVFLLGVPYGIAALVGRATGLEVAPAVPTTFALLAESGAEPDAAGVGRIIAVSVVAAILYAARLAVCIPLAIVVKRPIVVMAAGFVWAFVADLLVGAAAKWEALEAITRLTPYAPDHLPLPDSSGGELVGTSIVAVVFIALMGLVAWLLLRRADIK</sequence>
<name>A0ABS7S6X3_9MICO</name>
<evidence type="ECO:0008006" key="4">
    <source>
        <dbReference type="Google" id="ProtNLM"/>
    </source>
</evidence>
<dbReference type="Proteomes" id="UP000826651">
    <property type="component" value="Unassembled WGS sequence"/>
</dbReference>
<dbReference type="RefSeq" id="WP_223403169.1">
    <property type="nucleotide sequence ID" value="NZ_JAGSHT010000003.1"/>
</dbReference>
<dbReference type="PROSITE" id="PS51257">
    <property type="entry name" value="PROKAR_LIPOPROTEIN"/>
    <property type="match status" value="1"/>
</dbReference>
<organism evidence="2 3">
    <name type="scientific">Occultella gossypii</name>
    <dbReference type="NCBI Taxonomy" id="2800820"/>
    <lineage>
        <taxon>Bacteria</taxon>
        <taxon>Bacillati</taxon>
        <taxon>Actinomycetota</taxon>
        <taxon>Actinomycetes</taxon>
        <taxon>Micrococcales</taxon>
        <taxon>Ruaniaceae</taxon>
        <taxon>Occultella</taxon>
    </lineage>
</organism>
<evidence type="ECO:0000256" key="1">
    <source>
        <dbReference type="SAM" id="Phobius"/>
    </source>
</evidence>
<feature type="transmembrane region" description="Helical" evidence="1">
    <location>
        <begin position="232"/>
        <end position="254"/>
    </location>
</feature>
<protein>
    <recommendedName>
        <fullName evidence="4">ABC transporter permease</fullName>
    </recommendedName>
</protein>
<evidence type="ECO:0000313" key="3">
    <source>
        <dbReference type="Proteomes" id="UP000826651"/>
    </source>
</evidence>
<feature type="transmembrane region" description="Helical" evidence="1">
    <location>
        <begin position="150"/>
        <end position="170"/>
    </location>
</feature>
<keyword evidence="1" id="KW-1133">Transmembrane helix</keyword>
<keyword evidence="3" id="KW-1185">Reference proteome</keyword>
<keyword evidence="1" id="KW-0472">Membrane</keyword>
<accession>A0ABS7S6X3</accession>
<feature type="transmembrane region" description="Helical" evidence="1">
    <location>
        <begin position="55"/>
        <end position="74"/>
    </location>
</feature>
<dbReference type="EMBL" id="JAGSHT010000003">
    <property type="protein sequence ID" value="MBZ2195354.1"/>
    <property type="molecule type" value="Genomic_DNA"/>
</dbReference>
<keyword evidence="1" id="KW-0812">Transmembrane</keyword>
<evidence type="ECO:0000313" key="2">
    <source>
        <dbReference type="EMBL" id="MBZ2195354.1"/>
    </source>
</evidence>
<proteinExistence type="predicted"/>
<comment type="caution">
    <text evidence="2">The sequence shown here is derived from an EMBL/GenBank/DDBJ whole genome shotgun (WGS) entry which is preliminary data.</text>
</comment>
<feature type="transmembrane region" description="Helical" evidence="1">
    <location>
        <begin position="182"/>
        <end position="203"/>
    </location>
</feature>